<evidence type="ECO:0000313" key="4">
    <source>
        <dbReference type="EMBL" id="PLR84216.1"/>
    </source>
</evidence>
<dbReference type="AlphaFoldDB" id="A0A2N5GNY8"/>
<evidence type="ECO:0000313" key="5">
    <source>
        <dbReference type="EMBL" id="PLR96138.1"/>
    </source>
</evidence>
<dbReference type="OrthoDB" id="280334at2"/>
<dbReference type="RefSeq" id="WP_101576624.1">
    <property type="nucleotide sequence ID" value="NZ_PGVA01000014.1"/>
</dbReference>
<evidence type="ECO:0000313" key="7">
    <source>
        <dbReference type="Proteomes" id="UP000235114"/>
    </source>
</evidence>
<dbReference type="EMBL" id="PGVD01000033">
    <property type="protein sequence ID" value="PLR96138.1"/>
    <property type="molecule type" value="Genomic_DNA"/>
</dbReference>
<keyword evidence="4" id="KW-0966">Cell projection</keyword>
<dbReference type="NCBIfam" id="NF007197">
    <property type="entry name" value="PRK09618.1"/>
    <property type="match status" value="1"/>
</dbReference>
<reference evidence="4 6" key="1">
    <citation type="submission" date="2017-11" db="EMBL/GenBank/DDBJ databases">
        <title>Comparitive Functional Genomics of Dry Heat Resistant strains isolated from the Viking Spacecraft.</title>
        <authorList>
            <person name="Seuylemezian A."/>
            <person name="Cooper K."/>
            <person name="Vaishampayan P."/>
        </authorList>
    </citation>
    <scope>NUCLEOTIDE SEQUENCE [LARGE SCALE GENOMIC DNA]</scope>
    <source>
        <strain evidence="4 6">M4.6</strain>
    </source>
</reference>
<protein>
    <recommendedName>
        <fullName evidence="3">Basal-body rod modification protein FlgD</fullName>
    </recommendedName>
</protein>
<dbReference type="InterPro" id="IPR005648">
    <property type="entry name" value="FlgD"/>
</dbReference>
<dbReference type="Proteomes" id="UP000234951">
    <property type="component" value="Unassembled WGS sequence"/>
</dbReference>
<evidence type="ECO:0000256" key="2">
    <source>
        <dbReference type="ARBA" id="ARBA00022795"/>
    </source>
</evidence>
<sequence length="213" mass="23659">MTNTIDSSLLLRNYQDSKSKTGSDILGKDDFLKILMTQLQNQDPMNPMQDKDFVAQMATFSTLEQITNMGTSINRFVEAQEQNQLVAFSQFVGKEVTWHKVIESEDPNADPVIQEGSGRVASLQFKDNKANFILEDGTILEPGNISQINEVSKESSLLQASMLIGKTVSYVNDKKEELAAIVKSVSFKDGKILFQLNDEAGTKIVSSQITKIE</sequence>
<proteinExistence type="inferred from homology"/>
<evidence type="ECO:0000256" key="3">
    <source>
        <dbReference type="RuleBase" id="RU362076"/>
    </source>
</evidence>
<accession>A0A2N5GNY8</accession>
<keyword evidence="2 3" id="KW-1005">Bacterial flagellum biogenesis</keyword>
<gene>
    <name evidence="4" type="ORF">CU635_07870</name>
    <name evidence="5" type="ORF">CVD25_12135</name>
</gene>
<evidence type="ECO:0000313" key="6">
    <source>
        <dbReference type="Proteomes" id="UP000234951"/>
    </source>
</evidence>
<name>A0A2N5GNY8_9BACI</name>
<keyword evidence="4" id="KW-0969">Cilium</keyword>
<dbReference type="Proteomes" id="UP000235114">
    <property type="component" value="Unassembled WGS sequence"/>
</dbReference>
<dbReference type="EMBL" id="PGVA01000014">
    <property type="protein sequence ID" value="PLR84216.1"/>
    <property type="molecule type" value="Genomic_DNA"/>
</dbReference>
<dbReference type="Pfam" id="PF03963">
    <property type="entry name" value="FlgD"/>
    <property type="match status" value="1"/>
</dbReference>
<dbReference type="GO" id="GO:0044781">
    <property type="term" value="P:bacterial-type flagellum organization"/>
    <property type="evidence" value="ECO:0007669"/>
    <property type="project" value="UniProtKB-UniRule"/>
</dbReference>
<organism evidence="4 6">
    <name type="scientific">Bacillus canaveralius</name>
    <dbReference type="NCBI Taxonomy" id="1403243"/>
    <lineage>
        <taxon>Bacteria</taxon>
        <taxon>Bacillati</taxon>
        <taxon>Bacillota</taxon>
        <taxon>Bacilli</taxon>
        <taxon>Bacillales</taxon>
        <taxon>Bacillaceae</taxon>
        <taxon>Bacillus</taxon>
    </lineage>
</organism>
<comment type="caution">
    <text evidence="4">The sequence shown here is derived from an EMBL/GenBank/DDBJ whole genome shotgun (WGS) entry which is preliminary data.</text>
</comment>
<reference evidence="5 7" key="2">
    <citation type="submission" date="2017-12" db="EMBL/GenBank/DDBJ databases">
        <title>Comparative Functional Genomics of Dry Heat Resistant strains isolated from the Viking Spacecraft.</title>
        <authorList>
            <person name="Seuylemezian A."/>
            <person name="Cooper K."/>
            <person name="Vaishampayan P."/>
        </authorList>
    </citation>
    <scope>NUCLEOTIDE SEQUENCE [LARGE SCALE GENOMIC DNA]</scope>
    <source>
        <strain evidence="5 7">ATCC 29669</strain>
    </source>
</reference>
<comment type="similarity">
    <text evidence="1 3">Belongs to the FlgD family.</text>
</comment>
<comment type="function">
    <text evidence="3">Required for flagellar hook formation. May act as a scaffolding protein.</text>
</comment>
<keyword evidence="4" id="KW-0282">Flagellum</keyword>
<keyword evidence="7" id="KW-1185">Reference proteome</keyword>
<evidence type="ECO:0000256" key="1">
    <source>
        <dbReference type="ARBA" id="ARBA00010577"/>
    </source>
</evidence>